<dbReference type="EMBL" id="FPBH01000023">
    <property type="protein sequence ID" value="SFU23877.1"/>
    <property type="molecule type" value="Genomic_DNA"/>
</dbReference>
<accession>A0A1I7EIZ3</accession>
<dbReference type="Proteomes" id="UP000198844">
    <property type="component" value="Unassembled WGS sequence"/>
</dbReference>
<keyword evidence="1" id="KW-0472">Membrane</keyword>
<keyword evidence="1" id="KW-1133">Transmembrane helix</keyword>
<organism evidence="2 3">
    <name type="scientific">Paraburkholderia aspalathi</name>
    <dbReference type="NCBI Taxonomy" id="1324617"/>
    <lineage>
        <taxon>Bacteria</taxon>
        <taxon>Pseudomonadati</taxon>
        <taxon>Pseudomonadota</taxon>
        <taxon>Betaproteobacteria</taxon>
        <taxon>Burkholderiales</taxon>
        <taxon>Burkholderiaceae</taxon>
        <taxon>Paraburkholderia</taxon>
    </lineage>
</organism>
<name>A0A1I7EIZ3_9BURK</name>
<reference evidence="2 3" key="1">
    <citation type="submission" date="2016-10" db="EMBL/GenBank/DDBJ databases">
        <authorList>
            <person name="de Groot N.N."/>
        </authorList>
    </citation>
    <scope>NUCLEOTIDE SEQUENCE [LARGE SCALE GENOMIC DNA]</scope>
    <source>
        <strain evidence="2 3">LMG 27731</strain>
    </source>
</reference>
<gene>
    <name evidence="2" type="ORF">SAMN05192563_1023109</name>
</gene>
<keyword evidence="1" id="KW-0812">Transmembrane</keyword>
<evidence type="ECO:0000313" key="2">
    <source>
        <dbReference type="EMBL" id="SFU23877.1"/>
    </source>
</evidence>
<sequence length="128" mass="14024">MQVQGLAALEIRITMRILKKIVIVLAGLVALLVVGWLGITTGIPGAPKSRPCSEAWVNDVAERYFDISDGEGHGPDPGSWEWLGSVERKAKLPVRADLPDAQRCGLIQQQLERHTFIINQPLGITISF</sequence>
<proteinExistence type="predicted"/>
<protein>
    <submittedName>
        <fullName evidence="2">Uncharacterized protein</fullName>
    </submittedName>
</protein>
<feature type="transmembrane region" description="Helical" evidence="1">
    <location>
        <begin position="21"/>
        <end position="39"/>
    </location>
</feature>
<evidence type="ECO:0000256" key="1">
    <source>
        <dbReference type="SAM" id="Phobius"/>
    </source>
</evidence>
<dbReference type="AlphaFoldDB" id="A0A1I7EIZ3"/>
<evidence type="ECO:0000313" key="3">
    <source>
        <dbReference type="Proteomes" id="UP000198844"/>
    </source>
</evidence>